<dbReference type="PROSITE" id="PS50181">
    <property type="entry name" value="FBOX"/>
    <property type="match status" value="1"/>
</dbReference>
<dbReference type="PANTHER" id="PTHR31672:SF13">
    <property type="entry name" value="F-BOX PROTEIN CPR30-LIKE"/>
    <property type="match status" value="1"/>
</dbReference>
<dbReference type="OMA" id="HESMDIW"/>
<reference evidence="2 3" key="1">
    <citation type="journal article" date="2017" name="Mol. Plant">
        <title>The Genome of Medicinal Plant Macleaya cordata Provides New Insights into Benzylisoquinoline Alkaloids Metabolism.</title>
        <authorList>
            <person name="Liu X."/>
            <person name="Liu Y."/>
            <person name="Huang P."/>
            <person name="Ma Y."/>
            <person name="Qing Z."/>
            <person name="Tang Q."/>
            <person name="Cao H."/>
            <person name="Cheng P."/>
            <person name="Zheng Y."/>
            <person name="Yuan Z."/>
            <person name="Zhou Y."/>
            <person name="Liu J."/>
            <person name="Tang Z."/>
            <person name="Zhuo Y."/>
            <person name="Zhang Y."/>
            <person name="Yu L."/>
            <person name="Huang J."/>
            <person name="Yang P."/>
            <person name="Peng Q."/>
            <person name="Zhang J."/>
            <person name="Jiang W."/>
            <person name="Zhang Z."/>
            <person name="Lin K."/>
            <person name="Ro D.K."/>
            <person name="Chen X."/>
            <person name="Xiong X."/>
            <person name="Shang Y."/>
            <person name="Huang S."/>
            <person name="Zeng J."/>
        </authorList>
    </citation>
    <scope>NUCLEOTIDE SEQUENCE [LARGE SCALE GENOMIC DNA]</scope>
    <source>
        <strain evidence="3">cv. BLH2017</strain>
        <tissue evidence="2">Root</tissue>
    </source>
</reference>
<protein>
    <submittedName>
        <fullName evidence="2">F-box domain</fullName>
    </submittedName>
</protein>
<dbReference type="SUPFAM" id="SSF81383">
    <property type="entry name" value="F-box domain"/>
    <property type="match status" value="1"/>
</dbReference>
<dbReference type="Pfam" id="PF08268">
    <property type="entry name" value="FBA_3"/>
    <property type="match status" value="1"/>
</dbReference>
<accession>A0A200Q1D5</accession>
<dbReference type="EMBL" id="MVGT01003328">
    <property type="protein sequence ID" value="OVA04268.1"/>
    <property type="molecule type" value="Genomic_DNA"/>
</dbReference>
<evidence type="ECO:0000259" key="1">
    <source>
        <dbReference type="PROSITE" id="PS50181"/>
    </source>
</evidence>
<dbReference type="Pfam" id="PF00646">
    <property type="entry name" value="F-box"/>
    <property type="match status" value="1"/>
</dbReference>
<sequence>MENLNLEIILEILSWLPVDSVFRCTQVCKTWRTLLRLNKTYFADMHYRHQLQLLNQLDDDHQKYNSHSNINIDVAAKVGAGLLLLVMETIDDGNNRLFNSISKLHYGEFYDDDEQYSYKKLIISRIERIPHYDDINADEAVSCNGLICFFVTYPTYDPIYIYNPITGEYVELPRLQGEFSVNYCVVSGFGYHPSTNKYKVVQIMYHHCFFKKNKPSGQLVHVFVYTLGDGSGWRYKGEIPYGLHQVGPGIPINGALHWIADDDWKIVTFDLADEKFSSLPPPLCVRSHDSWDLYELQEMGRCLCFVRRNVQHESMDIWSLNKKKKNDSYGTKEQKDHSLSWTKEFSISWKGLYKNEGKRFIRFALTKSASHQYSSN</sequence>
<keyword evidence="3" id="KW-1185">Reference proteome</keyword>
<dbReference type="InterPro" id="IPR050796">
    <property type="entry name" value="SCF_F-box_component"/>
</dbReference>
<feature type="domain" description="F-box" evidence="1">
    <location>
        <begin position="1"/>
        <end position="45"/>
    </location>
</feature>
<evidence type="ECO:0000313" key="2">
    <source>
        <dbReference type="EMBL" id="OVA04268.1"/>
    </source>
</evidence>
<dbReference type="PANTHER" id="PTHR31672">
    <property type="entry name" value="BNACNNG10540D PROTEIN"/>
    <property type="match status" value="1"/>
</dbReference>
<dbReference type="InParanoid" id="A0A200Q1D5"/>
<organism evidence="2 3">
    <name type="scientific">Macleaya cordata</name>
    <name type="common">Five-seeded plume-poppy</name>
    <name type="synonym">Bocconia cordata</name>
    <dbReference type="NCBI Taxonomy" id="56857"/>
    <lineage>
        <taxon>Eukaryota</taxon>
        <taxon>Viridiplantae</taxon>
        <taxon>Streptophyta</taxon>
        <taxon>Embryophyta</taxon>
        <taxon>Tracheophyta</taxon>
        <taxon>Spermatophyta</taxon>
        <taxon>Magnoliopsida</taxon>
        <taxon>Ranunculales</taxon>
        <taxon>Papaveraceae</taxon>
        <taxon>Papaveroideae</taxon>
        <taxon>Macleaya</taxon>
    </lineage>
</organism>
<dbReference type="Gene3D" id="1.20.1280.50">
    <property type="match status" value="1"/>
</dbReference>
<dbReference type="SMART" id="SM00256">
    <property type="entry name" value="FBOX"/>
    <property type="match status" value="1"/>
</dbReference>
<proteinExistence type="predicted"/>
<name>A0A200Q1D5_MACCD</name>
<evidence type="ECO:0000313" key="3">
    <source>
        <dbReference type="Proteomes" id="UP000195402"/>
    </source>
</evidence>
<dbReference type="OrthoDB" id="610337at2759"/>
<dbReference type="InterPro" id="IPR017451">
    <property type="entry name" value="F-box-assoc_interact_dom"/>
</dbReference>
<dbReference type="InterPro" id="IPR036047">
    <property type="entry name" value="F-box-like_dom_sf"/>
</dbReference>
<comment type="caution">
    <text evidence="2">The sequence shown here is derived from an EMBL/GenBank/DDBJ whole genome shotgun (WGS) entry which is preliminary data.</text>
</comment>
<dbReference type="STRING" id="56857.A0A200Q1D5"/>
<dbReference type="Proteomes" id="UP000195402">
    <property type="component" value="Unassembled WGS sequence"/>
</dbReference>
<dbReference type="AlphaFoldDB" id="A0A200Q1D5"/>
<dbReference type="InterPro" id="IPR001810">
    <property type="entry name" value="F-box_dom"/>
</dbReference>
<gene>
    <name evidence="2" type="ORF">BVC80_1623g17</name>
</gene>
<dbReference type="NCBIfam" id="TIGR01640">
    <property type="entry name" value="F_box_assoc_1"/>
    <property type="match status" value="1"/>
</dbReference>
<dbReference type="InterPro" id="IPR013187">
    <property type="entry name" value="F-box-assoc_dom_typ3"/>
</dbReference>